<feature type="compositionally biased region" description="Polar residues" evidence="1">
    <location>
        <begin position="160"/>
        <end position="174"/>
    </location>
</feature>
<evidence type="ECO:0000313" key="2">
    <source>
        <dbReference type="EMBL" id="KAK2170882.1"/>
    </source>
</evidence>
<dbReference type="EMBL" id="JAODUO010001128">
    <property type="protein sequence ID" value="KAK2170882.1"/>
    <property type="molecule type" value="Genomic_DNA"/>
</dbReference>
<sequence length="194" mass="20344">MEWKNKGGVVQAKNESKGNKVKYTYITKVTPADNNEVFTCRTYFDEAQRPPSGDKPATNIPTTDNVLTVYSSPPLTVYSNSTTTKSTTTTTAGPAPASGGDTTDPAAGGETNEETANKTTTTTTTTEGSAPISGGETTYRSLVAKLTKKVECPLTTSLDGQQAAVATSAPTQPATRGGTYRGLYQTITEARQNG</sequence>
<feature type="compositionally biased region" description="Low complexity" evidence="1">
    <location>
        <begin position="117"/>
        <end position="127"/>
    </location>
</feature>
<keyword evidence="3" id="KW-1185">Reference proteome</keyword>
<feature type="region of interest" description="Disordered" evidence="1">
    <location>
        <begin position="160"/>
        <end position="180"/>
    </location>
</feature>
<organism evidence="2 3">
    <name type="scientific">Ridgeia piscesae</name>
    <name type="common">Tubeworm</name>
    <dbReference type="NCBI Taxonomy" id="27915"/>
    <lineage>
        <taxon>Eukaryota</taxon>
        <taxon>Metazoa</taxon>
        <taxon>Spiralia</taxon>
        <taxon>Lophotrochozoa</taxon>
        <taxon>Annelida</taxon>
        <taxon>Polychaeta</taxon>
        <taxon>Sedentaria</taxon>
        <taxon>Canalipalpata</taxon>
        <taxon>Sabellida</taxon>
        <taxon>Siboglinidae</taxon>
        <taxon>Ridgeia</taxon>
    </lineage>
</organism>
<evidence type="ECO:0000313" key="3">
    <source>
        <dbReference type="Proteomes" id="UP001209878"/>
    </source>
</evidence>
<feature type="region of interest" description="Disordered" evidence="1">
    <location>
        <begin position="46"/>
        <end position="65"/>
    </location>
</feature>
<feature type="region of interest" description="Disordered" evidence="1">
    <location>
        <begin position="79"/>
        <end position="135"/>
    </location>
</feature>
<accession>A0AAD9KGU0</accession>
<evidence type="ECO:0000256" key="1">
    <source>
        <dbReference type="SAM" id="MobiDB-lite"/>
    </source>
</evidence>
<dbReference type="AlphaFoldDB" id="A0AAD9KGU0"/>
<gene>
    <name evidence="2" type="ORF">NP493_1127g01020</name>
</gene>
<dbReference type="Proteomes" id="UP001209878">
    <property type="component" value="Unassembled WGS sequence"/>
</dbReference>
<protein>
    <submittedName>
        <fullName evidence="2">Uncharacterized protein</fullName>
    </submittedName>
</protein>
<name>A0AAD9KGU0_RIDPI</name>
<proteinExistence type="predicted"/>
<reference evidence="2" key="1">
    <citation type="journal article" date="2023" name="Mol. Biol. Evol.">
        <title>Third-Generation Sequencing Reveals the Adaptive Role of the Epigenome in Three Deep-Sea Polychaetes.</title>
        <authorList>
            <person name="Perez M."/>
            <person name="Aroh O."/>
            <person name="Sun Y."/>
            <person name="Lan Y."/>
            <person name="Juniper S.K."/>
            <person name="Young C.R."/>
            <person name="Angers B."/>
            <person name="Qian P.Y."/>
        </authorList>
    </citation>
    <scope>NUCLEOTIDE SEQUENCE</scope>
    <source>
        <strain evidence="2">R07B-5</strain>
    </source>
</reference>
<feature type="compositionally biased region" description="Low complexity" evidence="1">
    <location>
        <begin position="81"/>
        <end position="103"/>
    </location>
</feature>
<comment type="caution">
    <text evidence="2">The sequence shown here is derived from an EMBL/GenBank/DDBJ whole genome shotgun (WGS) entry which is preliminary data.</text>
</comment>